<dbReference type="Gene3D" id="3.40.50.880">
    <property type="match status" value="1"/>
</dbReference>
<dbReference type="AlphaFoldDB" id="A0A6A6T590"/>
<keyword evidence="3" id="KW-1185">Reference proteome</keyword>
<feature type="domain" description="DJ-1/PfpI" evidence="1">
    <location>
        <begin position="101"/>
        <end position="217"/>
    </location>
</feature>
<accession>A0A6A6T590</accession>
<dbReference type="InterPro" id="IPR052158">
    <property type="entry name" value="INH-QAR"/>
</dbReference>
<dbReference type="OrthoDB" id="543156at2759"/>
<reference evidence="2" key="1">
    <citation type="journal article" date="2020" name="Stud. Mycol.">
        <title>101 Dothideomycetes genomes: a test case for predicting lifestyles and emergence of pathogens.</title>
        <authorList>
            <person name="Haridas S."/>
            <person name="Albert R."/>
            <person name="Binder M."/>
            <person name="Bloem J."/>
            <person name="Labutti K."/>
            <person name="Salamov A."/>
            <person name="Andreopoulos B."/>
            <person name="Baker S."/>
            <person name="Barry K."/>
            <person name="Bills G."/>
            <person name="Bluhm B."/>
            <person name="Cannon C."/>
            <person name="Castanera R."/>
            <person name="Culley D."/>
            <person name="Daum C."/>
            <person name="Ezra D."/>
            <person name="Gonzalez J."/>
            <person name="Henrissat B."/>
            <person name="Kuo A."/>
            <person name="Liang C."/>
            <person name="Lipzen A."/>
            <person name="Lutzoni F."/>
            <person name="Magnuson J."/>
            <person name="Mondo S."/>
            <person name="Nolan M."/>
            <person name="Ohm R."/>
            <person name="Pangilinan J."/>
            <person name="Park H.-J."/>
            <person name="Ramirez L."/>
            <person name="Alfaro M."/>
            <person name="Sun H."/>
            <person name="Tritt A."/>
            <person name="Yoshinaga Y."/>
            <person name="Zwiers L.-H."/>
            <person name="Turgeon B."/>
            <person name="Goodwin S."/>
            <person name="Spatafora J."/>
            <person name="Crous P."/>
            <person name="Grigoriev I."/>
        </authorList>
    </citation>
    <scope>NUCLEOTIDE SEQUENCE</scope>
    <source>
        <strain evidence="2">CBS 122681</strain>
    </source>
</reference>
<dbReference type="Pfam" id="PF01965">
    <property type="entry name" value="DJ-1_PfpI"/>
    <property type="match status" value="1"/>
</dbReference>
<evidence type="ECO:0000259" key="1">
    <source>
        <dbReference type="Pfam" id="PF01965"/>
    </source>
</evidence>
<organism evidence="2 3">
    <name type="scientific">Lophiostoma macrostomum CBS 122681</name>
    <dbReference type="NCBI Taxonomy" id="1314788"/>
    <lineage>
        <taxon>Eukaryota</taxon>
        <taxon>Fungi</taxon>
        <taxon>Dikarya</taxon>
        <taxon>Ascomycota</taxon>
        <taxon>Pezizomycotina</taxon>
        <taxon>Dothideomycetes</taxon>
        <taxon>Pleosporomycetidae</taxon>
        <taxon>Pleosporales</taxon>
        <taxon>Lophiostomataceae</taxon>
        <taxon>Lophiostoma</taxon>
    </lineage>
</organism>
<proteinExistence type="predicted"/>
<dbReference type="InterPro" id="IPR002818">
    <property type="entry name" value="DJ-1/PfpI"/>
</dbReference>
<keyword evidence="2" id="KW-0808">Transferase</keyword>
<dbReference type="GO" id="GO:0016740">
    <property type="term" value="F:transferase activity"/>
    <property type="evidence" value="ECO:0007669"/>
    <property type="project" value="UniProtKB-KW"/>
</dbReference>
<evidence type="ECO:0000313" key="2">
    <source>
        <dbReference type="EMBL" id="KAF2654457.1"/>
    </source>
</evidence>
<dbReference type="PANTHER" id="PTHR43130:SF7">
    <property type="entry name" value="DJ-1_PFPI DOMAIN-CONTAINING PROTEIN"/>
    <property type="match status" value="1"/>
</dbReference>
<dbReference type="SUPFAM" id="SSF52317">
    <property type="entry name" value="Class I glutamine amidotransferase-like"/>
    <property type="match status" value="1"/>
</dbReference>
<dbReference type="PANTHER" id="PTHR43130">
    <property type="entry name" value="ARAC-FAMILY TRANSCRIPTIONAL REGULATOR"/>
    <property type="match status" value="1"/>
</dbReference>
<dbReference type="EMBL" id="MU004364">
    <property type="protein sequence ID" value="KAF2654457.1"/>
    <property type="molecule type" value="Genomic_DNA"/>
</dbReference>
<gene>
    <name evidence="2" type="ORF">K491DRAFT_779553</name>
</gene>
<protein>
    <submittedName>
        <fullName evidence="2">Class I glutamine amidotransferase-like protein</fullName>
    </submittedName>
</protein>
<dbReference type="InterPro" id="IPR029062">
    <property type="entry name" value="Class_I_gatase-like"/>
</dbReference>
<name>A0A6A6T590_9PLEO</name>
<evidence type="ECO:0000313" key="3">
    <source>
        <dbReference type="Proteomes" id="UP000799324"/>
    </source>
</evidence>
<keyword evidence="2" id="KW-0315">Glutamine amidotransferase</keyword>
<dbReference type="Proteomes" id="UP000799324">
    <property type="component" value="Unassembled WGS sequence"/>
</dbReference>
<sequence>MTHPPLHIGILLVPPIQLLDLAPIDLFAMLSHSYFSACNLPAPLLALALPDASLKISYIAHTGPSTTSAFPESTTSNTPESDLALGPPALAPTTAHLNLEITAALTDPAVAPGHLDILLIPGPLPDLPILEVVCEFVRQHVGAGVDLLTVCTGVFVAAQAGVLDGRRATGPRGVVGVLRERFGSVVWVDRRWVRDGEGGVWTSGGITNGMDMVATYLRYRFPGALSDTVIKMAEVEIRPEQYEQRKPVFMASFVWLVFKAWVAGLVRGGKSKEKAS</sequence>